<proteinExistence type="predicted"/>
<gene>
    <name evidence="3" type="ORF">IFO71_11785</name>
</gene>
<organism evidence="3 4">
    <name type="scientific">Pseudomarimonas arenosa</name>
    <dbReference type="NCBI Taxonomy" id="2774145"/>
    <lineage>
        <taxon>Bacteria</taxon>
        <taxon>Pseudomonadati</taxon>
        <taxon>Pseudomonadota</taxon>
        <taxon>Gammaproteobacteria</taxon>
        <taxon>Lysobacterales</taxon>
        <taxon>Lysobacteraceae</taxon>
        <taxon>Pseudomarimonas</taxon>
    </lineage>
</organism>
<feature type="transmembrane region" description="Helical" evidence="1">
    <location>
        <begin position="54"/>
        <end position="72"/>
    </location>
</feature>
<dbReference type="Proteomes" id="UP000613768">
    <property type="component" value="Unassembled WGS sequence"/>
</dbReference>
<feature type="signal peptide" evidence="2">
    <location>
        <begin position="1"/>
        <end position="20"/>
    </location>
</feature>
<keyword evidence="1" id="KW-1133">Transmembrane helix</keyword>
<feature type="chain" id="PRO_5044025648" evidence="2">
    <location>
        <begin position="21"/>
        <end position="110"/>
    </location>
</feature>
<feature type="transmembrane region" description="Helical" evidence="1">
    <location>
        <begin position="30"/>
        <end position="47"/>
    </location>
</feature>
<reference evidence="3 4" key="1">
    <citation type="submission" date="2020-09" db="EMBL/GenBank/DDBJ databases">
        <title>Pseudoxanthomonas sp. CAU 1598 isolated from sand of Yaerae Beach.</title>
        <authorList>
            <person name="Kim W."/>
        </authorList>
    </citation>
    <scope>NUCLEOTIDE SEQUENCE [LARGE SCALE GENOMIC DNA]</scope>
    <source>
        <strain evidence="3 4">CAU 1598</strain>
    </source>
</reference>
<dbReference type="EMBL" id="JACYTR010000022">
    <property type="protein sequence ID" value="MBD8526418.1"/>
    <property type="molecule type" value="Genomic_DNA"/>
</dbReference>
<dbReference type="RefSeq" id="WP_192029839.1">
    <property type="nucleotide sequence ID" value="NZ_JACYTR010000022.1"/>
</dbReference>
<name>A0AAW3ZL11_9GAMM</name>
<protein>
    <submittedName>
        <fullName evidence="3">Uncharacterized protein</fullName>
    </submittedName>
</protein>
<sequence>MQARTWLHASALLLSAPAHAHGPTIEAVYLLAAVYLLPYLIGWVISGRGTRWRFLVCCCAILALGWLTSWVGTSTGTFFSLAAVAYFLPWLLLPLSVYLRRRQRRATELE</sequence>
<keyword evidence="1" id="KW-0812">Transmembrane</keyword>
<comment type="caution">
    <text evidence="3">The sequence shown here is derived from an EMBL/GenBank/DDBJ whole genome shotgun (WGS) entry which is preliminary data.</text>
</comment>
<evidence type="ECO:0000256" key="2">
    <source>
        <dbReference type="SAM" id="SignalP"/>
    </source>
</evidence>
<keyword evidence="4" id="KW-1185">Reference proteome</keyword>
<evidence type="ECO:0000313" key="4">
    <source>
        <dbReference type="Proteomes" id="UP000613768"/>
    </source>
</evidence>
<keyword evidence="2" id="KW-0732">Signal</keyword>
<evidence type="ECO:0000256" key="1">
    <source>
        <dbReference type="SAM" id="Phobius"/>
    </source>
</evidence>
<accession>A0AAW3ZL11</accession>
<keyword evidence="1" id="KW-0472">Membrane</keyword>
<dbReference type="AlphaFoldDB" id="A0AAW3ZL11"/>
<feature type="transmembrane region" description="Helical" evidence="1">
    <location>
        <begin position="78"/>
        <end position="99"/>
    </location>
</feature>
<evidence type="ECO:0000313" key="3">
    <source>
        <dbReference type="EMBL" id="MBD8526418.1"/>
    </source>
</evidence>